<gene>
    <name evidence="1" type="ORF">APZ19_29015</name>
</gene>
<dbReference type="RefSeq" id="WP_141654578.1">
    <property type="nucleotide sequence ID" value="NZ_CP045862.1"/>
</dbReference>
<geneLocation type="plasmid" evidence="2">
    <name>pvhvo-r</name>
</geneLocation>
<name>A0AAP9GJ34_9VIBR</name>
<accession>A0AAP9GJ34</accession>
<proteinExistence type="predicted"/>
<dbReference type="EMBL" id="CP045862">
    <property type="protein sequence ID" value="QGH51181.1"/>
    <property type="molecule type" value="Genomic_DNA"/>
</dbReference>
<dbReference type="Proteomes" id="UP000390336">
    <property type="component" value="Plasmid pVHvo-R"/>
</dbReference>
<protein>
    <submittedName>
        <fullName evidence="1">Uncharacterized protein</fullName>
    </submittedName>
</protein>
<evidence type="ECO:0000313" key="2">
    <source>
        <dbReference type="Proteomes" id="UP000390336"/>
    </source>
</evidence>
<sequence>MMSELKIINIQQILENAPSKQATHYHLVHQCYLYLDTRGTLHHWDASTHEWTLAQTSLKEEQLVICFDELESCGFCRIGSTSCQREGCYGERFYSIDHSGALSLDCDGACAISLELPPGVWDSVKSELSSCPGSH</sequence>
<organism evidence="1 2">
    <name type="scientific">Vibrio owensii</name>
    <dbReference type="NCBI Taxonomy" id="696485"/>
    <lineage>
        <taxon>Bacteria</taxon>
        <taxon>Pseudomonadati</taxon>
        <taxon>Pseudomonadota</taxon>
        <taxon>Gammaproteobacteria</taxon>
        <taxon>Vibrionales</taxon>
        <taxon>Vibrionaceae</taxon>
        <taxon>Vibrio</taxon>
    </lineage>
</organism>
<evidence type="ECO:0000313" key="1">
    <source>
        <dbReference type="EMBL" id="QGH51181.1"/>
    </source>
</evidence>
<reference evidence="1 2" key="1">
    <citation type="journal article" date="2015" name="Genome Announc.">
        <title>Draft Genome Sequence of Vibrio owensii Strain SH-14, Which Causes Shrimp Acute Hepatopancreatic Necrosis Disease.</title>
        <authorList>
            <person name="Liu L."/>
            <person name="Xiao J."/>
            <person name="Xia X."/>
            <person name="Pan Y."/>
            <person name="Yan S."/>
            <person name="Wang Y."/>
        </authorList>
    </citation>
    <scope>NUCLEOTIDE SEQUENCE [LARGE SCALE GENOMIC DNA]</scope>
    <source>
        <strain evidence="1 2">SH14</strain>
    </source>
</reference>
<dbReference type="AlphaFoldDB" id="A0AAP9GJ34"/>
<keyword evidence="1" id="KW-0614">Plasmid</keyword>